<evidence type="ECO:0000313" key="1">
    <source>
        <dbReference type="EMBL" id="TKW39521.1"/>
    </source>
</evidence>
<dbReference type="Gramene" id="TKW39521">
    <property type="protein sequence ID" value="TKW39521"/>
    <property type="gene ID" value="SEVIR_1G184600v2"/>
</dbReference>
<organism evidence="1 2">
    <name type="scientific">Setaria viridis</name>
    <name type="common">Green bristlegrass</name>
    <name type="synonym">Setaria italica subsp. viridis</name>
    <dbReference type="NCBI Taxonomy" id="4556"/>
    <lineage>
        <taxon>Eukaryota</taxon>
        <taxon>Viridiplantae</taxon>
        <taxon>Streptophyta</taxon>
        <taxon>Embryophyta</taxon>
        <taxon>Tracheophyta</taxon>
        <taxon>Spermatophyta</taxon>
        <taxon>Magnoliopsida</taxon>
        <taxon>Liliopsida</taxon>
        <taxon>Poales</taxon>
        <taxon>Poaceae</taxon>
        <taxon>PACMAD clade</taxon>
        <taxon>Panicoideae</taxon>
        <taxon>Panicodae</taxon>
        <taxon>Paniceae</taxon>
        <taxon>Cenchrinae</taxon>
        <taxon>Setaria</taxon>
    </lineage>
</organism>
<dbReference type="EMBL" id="CM016552">
    <property type="protein sequence ID" value="TKW39521.1"/>
    <property type="molecule type" value="Genomic_DNA"/>
</dbReference>
<proteinExistence type="predicted"/>
<name>A0A4U6WAD4_SETVI</name>
<dbReference type="AlphaFoldDB" id="A0A4U6WAD4"/>
<keyword evidence="2" id="KW-1185">Reference proteome</keyword>
<evidence type="ECO:0000313" key="2">
    <source>
        <dbReference type="Proteomes" id="UP000298652"/>
    </source>
</evidence>
<protein>
    <submittedName>
        <fullName evidence="1">Uncharacterized protein</fullName>
    </submittedName>
</protein>
<accession>A0A4U6WAD4</accession>
<dbReference type="Proteomes" id="UP000298652">
    <property type="component" value="Chromosome 1"/>
</dbReference>
<reference evidence="1" key="1">
    <citation type="submission" date="2019-03" db="EMBL/GenBank/DDBJ databases">
        <title>WGS assembly of Setaria viridis.</title>
        <authorList>
            <person name="Huang P."/>
            <person name="Jenkins J."/>
            <person name="Grimwood J."/>
            <person name="Barry K."/>
            <person name="Healey A."/>
            <person name="Mamidi S."/>
            <person name="Sreedasyam A."/>
            <person name="Shu S."/>
            <person name="Feldman M."/>
            <person name="Wu J."/>
            <person name="Yu Y."/>
            <person name="Chen C."/>
            <person name="Johnson J."/>
            <person name="Rokhsar D."/>
            <person name="Baxter I."/>
            <person name="Schmutz J."/>
            <person name="Brutnell T."/>
            <person name="Kellogg E."/>
        </authorList>
    </citation>
    <scope>NUCLEOTIDE SEQUENCE [LARGE SCALE GENOMIC DNA]</scope>
</reference>
<sequence>MNQAGHKFGVGREKIHLTFVSEKSYVLFLRLHFVSNNSQDLFHLKYSFCPITVTSFVVKVLVIGEGEL</sequence>
<gene>
    <name evidence="1" type="ORF">SEVIR_1G184600v2</name>
</gene>